<dbReference type="AlphaFoldDB" id="A0A0R1W8B8"/>
<dbReference type="EMBL" id="AZGE01000052">
    <property type="protein sequence ID" value="KRM13994.1"/>
    <property type="molecule type" value="Genomic_DNA"/>
</dbReference>
<dbReference type="InterPro" id="IPR011008">
    <property type="entry name" value="Dimeric_a/b-barrel"/>
</dbReference>
<evidence type="ECO:0000313" key="2">
    <source>
        <dbReference type="Proteomes" id="UP000050973"/>
    </source>
</evidence>
<gene>
    <name evidence="1" type="ORF">FC49_GL001627</name>
</gene>
<sequence length="164" mass="18608">MLTKLSFTFGSHQILQGIIDDHPERKFKLMQASTHSNKLALFDLSNQNPIFKNPVVLTVLDETMDSNYNGLFYYQSFQVNGDRQQVLYNSLQKVIADKPAAMNAGLMTSVANKAESSTLVLITAWDSFEDLTAWKNSDSFASLTNFTTMGSDNYYYDEVYRSVR</sequence>
<dbReference type="RefSeq" id="WP_003711505.1">
    <property type="nucleotide sequence ID" value="NZ_AZGE01000052.1"/>
</dbReference>
<dbReference type="Proteomes" id="UP000050973">
    <property type="component" value="Unassembled WGS sequence"/>
</dbReference>
<evidence type="ECO:0008006" key="3">
    <source>
        <dbReference type="Google" id="ProtNLM"/>
    </source>
</evidence>
<proteinExistence type="predicted"/>
<accession>A0A0R1W8B8</accession>
<organism evidence="1 2">
    <name type="scientific">Limosilactobacillus oris DSM 4864</name>
    <dbReference type="NCBI Taxonomy" id="1423779"/>
    <lineage>
        <taxon>Bacteria</taxon>
        <taxon>Bacillati</taxon>
        <taxon>Bacillota</taxon>
        <taxon>Bacilli</taxon>
        <taxon>Lactobacillales</taxon>
        <taxon>Lactobacillaceae</taxon>
        <taxon>Limosilactobacillus</taxon>
    </lineage>
</organism>
<dbReference type="PATRIC" id="fig|1423779.3.peg.1687"/>
<comment type="caution">
    <text evidence="1">The sequence shown here is derived from an EMBL/GenBank/DDBJ whole genome shotgun (WGS) entry which is preliminary data.</text>
</comment>
<protein>
    <recommendedName>
        <fullName evidence="3">ABM domain-containing protein</fullName>
    </recommendedName>
</protein>
<dbReference type="SUPFAM" id="SSF54909">
    <property type="entry name" value="Dimeric alpha+beta barrel"/>
    <property type="match status" value="1"/>
</dbReference>
<reference evidence="1 2" key="1">
    <citation type="journal article" date="2015" name="Genome Announc.">
        <title>Expanding the biotechnology potential of lactobacilli through comparative genomics of 213 strains and associated genera.</title>
        <authorList>
            <person name="Sun Z."/>
            <person name="Harris H.M."/>
            <person name="McCann A."/>
            <person name="Guo C."/>
            <person name="Argimon S."/>
            <person name="Zhang W."/>
            <person name="Yang X."/>
            <person name="Jeffery I.B."/>
            <person name="Cooney J.C."/>
            <person name="Kagawa T.F."/>
            <person name="Liu W."/>
            <person name="Song Y."/>
            <person name="Salvetti E."/>
            <person name="Wrobel A."/>
            <person name="Rasinkangas P."/>
            <person name="Parkhill J."/>
            <person name="Rea M.C."/>
            <person name="O'Sullivan O."/>
            <person name="Ritari J."/>
            <person name="Douillard F.P."/>
            <person name="Paul Ross R."/>
            <person name="Yang R."/>
            <person name="Briner A.E."/>
            <person name="Felis G.E."/>
            <person name="de Vos W.M."/>
            <person name="Barrangou R."/>
            <person name="Klaenhammer T.R."/>
            <person name="Caufield P.W."/>
            <person name="Cui Y."/>
            <person name="Zhang H."/>
            <person name="O'Toole P.W."/>
        </authorList>
    </citation>
    <scope>NUCLEOTIDE SEQUENCE [LARGE SCALE GENOMIC DNA]</scope>
    <source>
        <strain evidence="1 2">DSM 4864</strain>
    </source>
</reference>
<name>A0A0R1W8B8_9LACO</name>
<dbReference type="Gene3D" id="3.30.70.100">
    <property type="match status" value="1"/>
</dbReference>
<evidence type="ECO:0000313" key="1">
    <source>
        <dbReference type="EMBL" id="KRM13994.1"/>
    </source>
</evidence>